<feature type="DNA-binding region" description="H-T-H motif" evidence="4">
    <location>
        <begin position="33"/>
        <end position="52"/>
    </location>
</feature>
<dbReference type="InterPro" id="IPR009057">
    <property type="entry name" value="Homeodomain-like_sf"/>
</dbReference>
<proteinExistence type="predicted"/>
<feature type="domain" description="HTH tetR-type" evidence="5">
    <location>
        <begin position="10"/>
        <end position="70"/>
    </location>
</feature>
<gene>
    <name evidence="6" type="ORF">V1Y59_20550</name>
</gene>
<dbReference type="Proteomes" id="UP001335729">
    <property type="component" value="Unassembled WGS sequence"/>
</dbReference>
<evidence type="ECO:0000313" key="6">
    <source>
        <dbReference type="EMBL" id="MEE4025486.1"/>
    </source>
</evidence>
<organism evidence="6 7">
    <name type="scientific">Gordonia prachuapensis</name>
    <dbReference type="NCBI Taxonomy" id="3115651"/>
    <lineage>
        <taxon>Bacteria</taxon>
        <taxon>Bacillati</taxon>
        <taxon>Actinomycetota</taxon>
        <taxon>Actinomycetes</taxon>
        <taxon>Mycobacteriales</taxon>
        <taxon>Gordoniaceae</taxon>
        <taxon>Gordonia</taxon>
    </lineage>
</organism>
<dbReference type="PROSITE" id="PS01081">
    <property type="entry name" value="HTH_TETR_1"/>
    <property type="match status" value="1"/>
</dbReference>
<dbReference type="InterPro" id="IPR050109">
    <property type="entry name" value="HTH-type_TetR-like_transc_reg"/>
</dbReference>
<evidence type="ECO:0000256" key="3">
    <source>
        <dbReference type="ARBA" id="ARBA00023163"/>
    </source>
</evidence>
<reference evidence="6 7" key="1">
    <citation type="submission" date="2024-01" db="EMBL/GenBank/DDBJ databases">
        <title>Draft genome sequence of Gordonia sp. PKS22-38.</title>
        <authorList>
            <person name="Suphannarot A."/>
            <person name="Mingma R."/>
        </authorList>
    </citation>
    <scope>NUCLEOTIDE SEQUENCE [LARGE SCALE GENOMIC DNA]</scope>
    <source>
        <strain evidence="6 7">PKS22-38</strain>
    </source>
</reference>
<dbReference type="EMBL" id="JAZDUE010000020">
    <property type="protein sequence ID" value="MEE4025486.1"/>
    <property type="molecule type" value="Genomic_DNA"/>
</dbReference>
<keyword evidence="7" id="KW-1185">Reference proteome</keyword>
<evidence type="ECO:0000313" key="7">
    <source>
        <dbReference type="Proteomes" id="UP001335729"/>
    </source>
</evidence>
<evidence type="ECO:0000259" key="5">
    <source>
        <dbReference type="PROSITE" id="PS50977"/>
    </source>
</evidence>
<dbReference type="PANTHER" id="PTHR30055">
    <property type="entry name" value="HTH-TYPE TRANSCRIPTIONAL REGULATOR RUTR"/>
    <property type="match status" value="1"/>
</dbReference>
<accession>A0ABU7MZX0</accession>
<dbReference type="PANTHER" id="PTHR30055:SF234">
    <property type="entry name" value="HTH-TYPE TRANSCRIPTIONAL REGULATOR BETI"/>
    <property type="match status" value="1"/>
</dbReference>
<dbReference type="Gene3D" id="1.10.357.10">
    <property type="entry name" value="Tetracycline Repressor, domain 2"/>
    <property type="match status" value="1"/>
</dbReference>
<dbReference type="Pfam" id="PF00440">
    <property type="entry name" value="TetR_N"/>
    <property type="match status" value="1"/>
</dbReference>
<keyword evidence="3" id="KW-0804">Transcription</keyword>
<dbReference type="PRINTS" id="PR00455">
    <property type="entry name" value="HTHTETR"/>
</dbReference>
<evidence type="ECO:0000256" key="4">
    <source>
        <dbReference type="PROSITE-ProRule" id="PRU00335"/>
    </source>
</evidence>
<name>A0ABU7MZX0_9ACTN</name>
<comment type="caution">
    <text evidence="6">The sequence shown here is derived from an EMBL/GenBank/DDBJ whole genome shotgun (WGS) entry which is preliminary data.</text>
</comment>
<dbReference type="InterPro" id="IPR023772">
    <property type="entry name" value="DNA-bd_HTH_TetR-type_CS"/>
</dbReference>
<keyword evidence="1" id="KW-0805">Transcription regulation</keyword>
<evidence type="ECO:0000256" key="1">
    <source>
        <dbReference type="ARBA" id="ARBA00023015"/>
    </source>
</evidence>
<protein>
    <submittedName>
        <fullName evidence="6">TetR/AcrR family transcriptional regulator</fullName>
    </submittedName>
</protein>
<evidence type="ECO:0000256" key="2">
    <source>
        <dbReference type="ARBA" id="ARBA00023125"/>
    </source>
</evidence>
<dbReference type="PROSITE" id="PS50977">
    <property type="entry name" value="HTH_TETR_2"/>
    <property type="match status" value="1"/>
</dbReference>
<dbReference type="InterPro" id="IPR001647">
    <property type="entry name" value="HTH_TetR"/>
</dbReference>
<sequence>MPKVTEAHRAARRDEILDAAQRVFARDGYRSSSMSAIIRESGLSVGAIYSYFDGKQALFRAVVERTLALRTAEIGGAAGSSPRSPAELVRSVLLSMRDKPVMTMAPQIWAEAAVEPDVRAVVERIFTQLGEMFRTELTAWAAQHPERAGDRPAEWSDRVTPVLISAIPGFLLQSQNITDFDEEAYLGALDDAYRV</sequence>
<dbReference type="RefSeq" id="WP_330506900.1">
    <property type="nucleotide sequence ID" value="NZ_JAZDUE010000020.1"/>
</dbReference>
<dbReference type="SUPFAM" id="SSF46689">
    <property type="entry name" value="Homeodomain-like"/>
    <property type="match status" value="1"/>
</dbReference>
<keyword evidence="2 4" id="KW-0238">DNA-binding</keyword>